<evidence type="ECO:0000313" key="1">
    <source>
        <dbReference type="EMBL" id="AZQ72014.1"/>
    </source>
</evidence>
<dbReference type="AlphaFoldDB" id="A0A3S9PI67"/>
<evidence type="ECO:0008006" key="3">
    <source>
        <dbReference type="Google" id="ProtNLM"/>
    </source>
</evidence>
<dbReference type="Proteomes" id="UP000267900">
    <property type="component" value="Chromosome"/>
</dbReference>
<accession>A0A3S9PI67</accession>
<evidence type="ECO:0000313" key="2">
    <source>
        <dbReference type="Proteomes" id="UP000267900"/>
    </source>
</evidence>
<reference evidence="1 2" key="1">
    <citation type="submission" date="2018-12" db="EMBL/GenBank/DDBJ databases">
        <title>The whole draft genome of Streptomyce luteoverticillatus CGMCC 15060.</title>
        <authorList>
            <person name="Feng Z."/>
            <person name="Chen G."/>
            <person name="Zhang J."/>
            <person name="Zhu H."/>
            <person name="Yu X."/>
            <person name="Zhang W."/>
            <person name="Zhang X."/>
        </authorList>
    </citation>
    <scope>NUCLEOTIDE SEQUENCE [LARGE SCALE GENOMIC DNA]</scope>
    <source>
        <strain evidence="1 2">CGMCC 15060</strain>
    </source>
</reference>
<keyword evidence="2" id="KW-1185">Reference proteome</keyword>
<dbReference type="OrthoDB" id="4205682at2"/>
<gene>
    <name evidence="1" type="ORF">EKH77_13025</name>
</gene>
<protein>
    <recommendedName>
        <fullName evidence="3">Lipoprotein</fullName>
    </recommendedName>
</protein>
<dbReference type="PROSITE" id="PS51257">
    <property type="entry name" value="PROKAR_LIPOPROTEIN"/>
    <property type="match status" value="1"/>
</dbReference>
<dbReference type="RefSeq" id="WP_126914564.1">
    <property type="nucleotide sequence ID" value="NZ_CP034587.1"/>
</dbReference>
<name>A0A3S9PI67_STRLT</name>
<organism evidence="1 2">
    <name type="scientific">Streptomyces luteoverticillatus</name>
    <name type="common">Streptoverticillium luteoverticillatus</name>
    <dbReference type="NCBI Taxonomy" id="66425"/>
    <lineage>
        <taxon>Bacteria</taxon>
        <taxon>Bacillati</taxon>
        <taxon>Actinomycetota</taxon>
        <taxon>Actinomycetes</taxon>
        <taxon>Kitasatosporales</taxon>
        <taxon>Streptomycetaceae</taxon>
        <taxon>Streptomyces</taxon>
    </lineage>
</organism>
<proteinExistence type="predicted"/>
<dbReference type="EMBL" id="CP034587">
    <property type="protein sequence ID" value="AZQ72014.1"/>
    <property type="molecule type" value="Genomic_DNA"/>
</dbReference>
<sequence length="165" mass="17420">MRRRTVRRRTARPVRPAPGATALTAGLLGVLLCGCAEPGGLQDAGPARPSTSPLTGPVYVVEGPGKPSLRRPASFEAGESVRLTGLRWLSWGGPAAEATGEASGGWCLPACRARSYPAKVTFAGLVRKDRSAYYGRAVVVVDGLPPGQHNELRDLRLFVPPQAPR</sequence>